<dbReference type="Proteomes" id="UP000245489">
    <property type="component" value="Unassembled WGS sequence"/>
</dbReference>
<protein>
    <recommendedName>
        <fullName evidence="3">N-acetylglucosamine kinase-like BadF-type ATPase</fullName>
    </recommendedName>
</protein>
<dbReference type="InterPro" id="IPR043129">
    <property type="entry name" value="ATPase_NBD"/>
</dbReference>
<dbReference type="InterPro" id="IPR052519">
    <property type="entry name" value="Euk-type_GlcNAc_Kinase"/>
</dbReference>
<dbReference type="Gene3D" id="3.30.420.40">
    <property type="match status" value="2"/>
</dbReference>
<proteinExistence type="predicted"/>
<dbReference type="AlphaFoldDB" id="A0A316EAH4"/>
<organism evidence="1 2">
    <name type="scientific">Arcicella aurantiaca</name>
    <dbReference type="NCBI Taxonomy" id="591202"/>
    <lineage>
        <taxon>Bacteria</taxon>
        <taxon>Pseudomonadati</taxon>
        <taxon>Bacteroidota</taxon>
        <taxon>Cytophagia</taxon>
        <taxon>Cytophagales</taxon>
        <taxon>Flectobacillaceae</taxon>
        <taxon>Arcicella</taxon>
    </lineage>
</organism>
<dbReference type="CDD" id="cd24079">
    <property type="entry name" value="ASKHA_NBD_PG1100-like"/>
    <property type="match status" value="1"/>
</dbReference>
<dbReference type="Gene3D" id="1.10.720.160">
    <property type="match status" value="1"/>
</dbReference>
<keyword evidence="2" id="KW-1185">Reference proteome</keyword>
<dbReference type="RefSeq" id="WP_109741943.1">
    <property type="nucleotide sequence ID" value="NZ_QGGO01000005.1"/>
</dbReference>
<evidence type="ECO:0000313" key="1">
    <source>
        <dbReference type="EMBL" id="PWK27771.1"/>
    </source>
</evidence>
<dbReference type="EMBL" id="QGGO01000005">
    <property type="protein sequence ID" value="PWK27771.1"/>
    <property type="molecule type" value="Genomic_DNA"/>
</dbReference>
<dbReference type="OrthoDB" id="871343at2"/>
<dbReference type="PANTHER" id="PTHR43190">
    <property type="entry name" value="N-ACETYL-D-GLUCOSAMINE KINASE"/>
    <property type="match status" value="1"/>
</dbReference>
<evidence type="ECO:0008006" key="3">
    <source>
        <dbReference type="Google" id="ProtNLM"/>
    </source>
</evidence>
<reference evidence="1 2" key="1">
    <citation type="submission" date="2018-05" db="EMBL/GenBank/DDBJ databases">
        <title>Genomic Encyclopedia of Archaeal and Bacterial Type Strains, Phase II (KMG-II): from individual species to whole genera.</title>
        <authorList>
            <person name="Goeker M."/>
        </authorList>
    </citation>
    <scope>NUCLEOTIDE SEQUENCE [LARGE SCALE GENOMIC DNA]</scope>
    <source>
        <strain evidence="1 2">DSM 22214</strain>
    </source>
</reference>
<dbReference type="SUPFAM" id="SSF53067">
    <property type="entry name" value="Actin-like ATPase domain"/>
    <property type="match status" value="2"/>
</dbReference>
<accession>A0A316EAH4</accession>
<name>A0A316EAH4_9BACT</name>
<dbReference type="PANTHER" id="PTHR43190:SF3">
    <property type="entry name" value="N-ACETYL-D-GLUCOSAMINE KINASE"/>
    <property type="match status" value="1"/>
</dbReference>
<comment type="caution">
    <text evidence="1">The sequence shown here is derived from an EMBL/GenBank/DDBJ whole genome shotgun (WGS) entry which is preliminary data.</text>
</comment>
<evidence type="ECO:0000313" key="2">
    <source>
        <dbReference type="Proteomes" id="UP000245489"/>
    </source>
</evidence>
<gene>
    <name evidence="1" type="ORF">LV89_01178</name>
</gene>
<sequence>MKLIAESGSTKTDWRTITADGQISQYKTVGFNPYYQTAENIAEELRANLLPNLPNTNIDEVFYYGTGITNDEKAEVIRQAIGMVFNDVKTIEAHSDMLAAARALCGREAGIACILGTGSNSCFYDGDKITFQVPPLGFWLGDEGSGGYLGKQLILSYLHEELPEDLRAKFDKRFGVKERLEIIENAYQKPFPNRYFASFSKFLFDNRQHPFVYQLVSNAFGLFFEKYLLKYPDFSKYKIHFTGSVAFYYSDILRRVAVEKGCTIGVIMESPIAGLTLFYK</sequence>